<dbReference type="PATRIC" id="fig|1415166.3.peg.3618"/>
<dbReference type="PRINTS" id="PR00364">
    <property type="entry name" value="DISEASERSIST"/>
</dbReference>
<dbReference type="InterPro" id="IPR027417">
    <property type="entry name" value="P-loop_NTPase"/>
</dbReference>
<dbReference type="eggNOG" id="COG3903">
    <property type="taxonomic scope" value="Bacteria"/>
</dbReference>
<dbReference type="InterPro" id="IPR019734">
    <property type="entry name" value="TPR_rpt"/>
</dbReference>
<dbReference type="EMBL" id="CP006850">
    <property type="protein sequence ID" value="AHH18317.1"/>
    <property type="molecule type" value="Genomic_DNA"/>
</dbReference>
<dbReference type="InterPro" id="IPR011990">
    <property type="entry name" value="TPR-like_helical_dom_sf"/>
</dbReference>
<dbReference type="PANTHER" id="PTHR47691:SF3">
    <property type="entry name" value="HTH-TYPE TRANSCRIPTIONAL REGULATOR RV0890C-RELATED"/>
    <property type="match status" value="1"/>
</dbReference>
<sequence length="656" mass="72084">MTEVGSNLLLPARDCPFVNREVLLQKVTEQVLSVDGGNHTIHVGGPAGCGKTAFGIEVVHRLRGYFADGDLFFSFAEQPDSVAEVLREALLELGIPNGDIPDHPNARQSLYRKLTEGRSLVVFLDGVVSAKQIRALQPGPGASLVLVTEARPIDGAAENVFVVDLLDAAAALQMLTGVVGAERIAAEPDSAAELVALCEGLPMALSVVGATVRRAARRTPNPLAETVVRLRDERRRGAILSSDVVFGATYRMLSEPARACYRGLSLRTHGGLVSAAALSAALDIPEFAVEEALIELSEYYLLPHSDDGVYAVRELVRWHSRDVDDRPDDARRIEEERLRGFYGEKMLSADLQLAPARPWRDLLFPDIGGCRDPFGSADEARAWLRRERIGIRAAIEHAYDEGQWEFVWRSCVLLWAFYEKEKYLDDLKAVHRIGIIAARESGNPGAESVLHLQLGFAHYWLCEFDAAVTEFTAAVECADQVQLEASAVEGQGLALLARLSIPEAVAAFRYNEKLARRIDDPRRIALAIFHRAKAEPAETALPLLDTAAAAFAAQKQDETENLAKVAHWRGRKLIDVGSYDDAAGELNAAHEVMSARRRTFDVAEILTAMAELANRRGDRPQARARYEQALAVYTELSFAEPARRVRTALRQLDQSS</sequence>
<dbReference type="AlphaFoldDB" id="W5TGH5"/>
<dbReference type="GO" id="GO:0043531">
    <property type="term" value="F:ADP binding"/>
    <property type="evidence" value="ECO:0007669"/>
    <property type="project" value="InterPro"/>
</dbReference>
<organism evidence="1 2">
    <name type="scientific">Nocardia nova SH22a</name>
    <dbReference type="NCBI Taxonomy" id="1415166"/>
    <lineage>
        <taxon>Bacteria</taxon>
        <taxon>Bacillati</taxon>
        <taxon>Actinomycetota</taxon>
        <taxon>Actinomycetes</taxon>
        <taxon>Mycobacteriales</taxon>
        <taxon>Nocardiaceae</taxon>
        <taxon>Nocardia</taxon>
    </lineage>
</organism>
<dbReference type="SMART" id="SM00028">
    <property type="entry name" value="TPR"/>
    <property type="match status" value="2"/>
</dbReference>
<protein>
    <submittedName>
        <fullName evidence="1">NB-ARC domain-containing protein</fullName>
    </submittedName>
</protein>
<name>W5TGH5_9NOCA</name>
<gene>
    <name evidence="1" type="ORF">NONO_c35300</name>
</gene>
<accession>W5TGH5</accession>
<dbReference type="SUPFAM" id="SSF48452">
    <property type="entry name" value="TPR-like"/>
    <property type="match status" value="1"/>
</dbReference>
<dbReference type="Gene3D" id="1.25.40.10">
    <property type="entry name" value="Tetratricopeptide repeat domain"/>
    <property type="match status" value="1"/>
</dbReference>
<reference evidence="1 2" key="1">
    <citation type="journal article" date="2014" name="Appl. Environ. Microbiol.">
        <title>Insights into the Microbial Degradation of Rubber and Gutta-Percha by Analysis of the Complete Genome of Nocardia nova SH22a.</title>
        <authorList>
            <person name="Luo Q."/>
            <person name="Hiessl S."/>
            <person name="Poehlein A."/>
            <person name="Daniel R."/>
            <person name="Steinbuchel A."/>
        </authorList>
    </citation>
    <scope>NUCLEOTIDE SEQUENCE [LARGE SCALE GENOMIC DNA]</scope>
    <source>
        <strain evidence="1">SH22a</strain>
    </source>
</reference>
<dbReference type="Proteomes" id="UP000019150">
    <property type="component" value="Chromosome"/>
</dbReference>
<proteinExistence type="predicted"/>
<dbReference type="HOGENOM" id="CLU_004665_2_1_11"/>
<dbReference type="Gene3D" id="3.40.50.300">
    <property type="entry name" value="P-loop containing nucleotide triphosphate hydrolases"/>
    <property type="match status" value="1"/>
</dbReference>
<keyword evidence="2" id="KW-1185">Reference proteome</keyword>
<evidence type="ECO:0000313" key="1">
    <source>
        <dbReference type="EMBL" id="AHH18317.1"/>
    </source>
</evidence>
<dbReference type="STRING" id="1415166.NONO_c35300"/>
<dbReference type="PANTHER" id="PTHR47691">
    <property type="entry name" value="REGULATOR-RELATED"/>
    <property type="match status" value="1"/>
</dbReference>
<dbReference type="KEGG" id="nno:NONO_c35300"/>
<evidence type="ECO:0000313" key="2">
    <source>
        <dbReference type="Proteomes" id="UP000019150"/>
    </source>
</evidence>
<dbReference type="SUPFAM" id="SSF52540">
    <property type="entry name" value="P-loop containing nucleoside triphosphate hydrolases"/>
    <property type="match status" value="1"/>
</dbReference>